<dbReference type="InterPro" id="IPR029060">
    <property type="entry name" value="PIN-like_dom_sf"/>
</dbReference>
<keyword evidence="10" id="KW-1185">Reference proteome</keyword>
<dbReference type="Pfam" id="PF01850">
    <property type="entry name" value="PIN"/>
    <property type="match status" value="1"/>
</dbReference>
<dbReference type="OrthoDB" id="532510at2"/>
<dbReference type="GO" id="GO:0016787">
    <property type="term" value="F:hydrolase activity"/>
    <property type="evidence" value="ECO:0007669"/>
    <property type="project" value="UniProtKB-KW"/>
</dbReference>
<evidence type="ECO:0000256" key="2">
    <source>
        <dbReference type="ARBA" id="ARBA00022649"/>
    </source>
</evidence>
<gene>
    <name evidence="9" type="ORF">FPZ24_06240</name>
</gene>
<evidence type="ECO:0000256" key="1">
    <source>
        <dbReference type="ARBA" id="ARBA00001946"/>
    </source>
</evidence>
<keyword evidence="6" id="KW-0460">Magnesium</keyword>
<reference evidence="9 10" key="1">
    <citation type="submission" date="2019-07" db="EMBL/GenBank/DDBJ databases">
        <title>Full genome sequence of Sphingomonas sp. 4R-6-7(HKS19).</title>
        <authorList>
            <person name="Im W.-T."/>
        </authorList>
    </citation>
    <scope>NUCLEOTIDE SEQUENCE [LARGE SCALE GENOMIC DNA]</scope>
    <source>
        <strain evidence="9 10">HKS19</strain>
    </source>
</reference>
<evidence type="ECO:0000313" key="10">
    <source>
        <dbReference type="Proteomes" id="UP000315673"/>
    </source>
</evidence>
<name>A0A5B8LHP2_9SPHN</name>
<dbReference type="KEGG" id="spai:FPZ24_06240"/>
<evidence type="ECO:0000256" key="4">
    <source>
        <dbReference type="ARBA" id="ARBA00022723"/>
    </source>
</evidence>
<keyword evidence="3" id="KW-0540">Nuclease</keyword>
<comment type="cofactor">
    <cofactor evidence="1">
        <name>Mg(2+)</name>
        <dbReference type="ChEBI" id="CHEBI:18420"/>
    </cofactor>
</comment>
<evidence type="ECO:0000259" key="8">
    <source>
        <dbReference type="Pfam" id="PF01850"/>
    </source>
</evidence>
<sequence>MSERFFDTNIVIDVLHNRPMAWAELRLATRPWISRMTWIEVMSGVPDTAAPETEEFLRLFAIAEIDEEVARRAAAIRHQRRSLKSPDAIILASAQMGGRILVTRNTKDFPASMPGIRIPYKI</sequence>
<evidence type="ECO:0000256" key="6">
    <source>
        <dbReference type="ARBA" id="ARBA00022842"/>
    </source>
</evidence>
<proteinExistence type="inferred from homology"/>
<dbReference type="PANTHER" id="PTHR33653">
    <property type="entry name" value="RIBONUCLEASE VAPC2"/>
    <property type="match status" value="1"/>
</dbReference>
<feature type="domain" description="PIN" evidence="8">
    <location>
        <begin position="5"/>
        <end position="107"/>
    </location>
</feature>
<dbReference type="RefSeq" id="WP_146570249.1">
    <property type="nucleotide sequence ID" value="NZ_CP042306.1"/>
</dbReference>
<evidence type="ECO:0000256" key="5">
    <source>
        <dbReference type="ARBA" id="ARBA00022801"/>
    </source>
</evidence>
<evidence type="ECO:0000313" key="9">
    <source>
        <dbReference type="EMBL" id="QDZ07132.1"/>
    </source>
</evidence>
<dbReference type="Proteomes" id="UP000315673">
    <property type="component" value="Chromosome"/>
</dbReference>
<keyword evidence="5" id="KW-0378">Hydrolase</keyword>
<evidence type="ECO:0000256" key="3">
    <source>
        <dbReference type="ARBA" id="ARBA00022722"/>
    </source>
</evidence>
<dbReference type="CDD" id="cd18737">
    <property type="entry name" value="PIN_VapC4-5_FitB-like"/>
    <property type="match status" value="1"/>
</dbReference>
<dbReference type="EMBL" id="CP042306">
    <property type="protein sequence ID" value="QDZ07132.1"/>
    <property type="molecule type" value="Genomic_DNA"/>
</dbReference>
<evidence type="ECO:0000256" key="7">
    <source>
        <dbReference type="ARBA" id="ARBA00038093"/>
    </source>
</evidence>
<dbReference type="PANTHER" id="PTHR33653:SF1">
    <property type="entry name" value="RIBONUCLEASE VAPC2"/>
    <property type="match status" value="1"/>
</dbReference>
<organism evidence="9 10">
    <name type="scientific">Sphingomonas panacisoli</name>
    <dbReference type="NCBI Taxonomy" id="1813879"/>
    <lineage>
        <taxon>Bacteria</taxon>
        <taxon>Pseudomonadati</taxon>
        <taxon>Pseudomonadota</taxon>
        <taxon>Alphaproteobacteria</taxon>
        <taxon>Sphingomonadales</taxon>
        <taxon>Sphingomonadaceae</taxon>
        <taxon>Sphingomonas</taxon>
    </lineage>
</organism>
<protein>
    <submittedName>
        <fullName evidence="9">Type II toxin-antitoxin system VapC family toxin</fullName>
    </submittedName>
</protein>
<dbReference type="InterPro" id="IPR002716">
    <property type="entry name" value="PIN_dom"/>
</dbReference>
<dbReference type="GO" id="GO:0004518">
    <property type="term" value="F:nuclease activity"/>
    <property type="evidence" value="ECO:0007669"/>
    <property type="project" value="UniProtKB-KW"/>
</dbReference>
<dbReference type="InterPro" id="IPR050556">
    <property type="entry name" value="Type_II_TA_system_RNase"/>
</dbReference>
<dbReference type="SUPFAM" id="SSF88723">
    <property type="entry name" value="PIN domain-like"/>
    <property type="match status" value="1"/>
</dbReference>
<dbReference type="Gene3D" id="3.40.50.1010">
    <property type="entry name" value="5'-nuclease"/>
    <property type="match status" value="1"/>
</dbReference>
<dbReference type="GO" id="GO:0046872">
    <property type="term" value="F:metal ion binding"/>
    <property type="evidence" value="ECO:0007669"/>
    <property type="project" value="UniProtKB-KW"/>
</dbReference>
<keyword evidence="4" id="KW-0479">Metal-binding</keyword>
<accession>A0A5B8LHP2</accession>
<dbReference type="AlphaFoldDB" id="A0A5B8LHP2"/>
<keyword evidence="2" id="KW-1277">Toxin-antitoxin system</keyword>
<comment type="similarity">
    <text evidence="7">Belongs to the PINc/VapC protein family.</text>
</comment>